<evidence type="ECO:0000259" key="1">
    <source>
        <dbReference type="Pfam" id="PF13280"/>
    </source>
</evidence>
<dbReference type="PROSITE" id="PS52050">
    <property type="entry name" value="WYL"/>
    <property type="match status" value="1"/>
</dbReference>
<organism evidence="2 3">
    <name type="scientific">Paenibacillus sepulcri</name>
    <dbReference type="NCBI Taxonomy" id="359917"/>
    <lineage>
        <taxon>Bacteria</taxon>
        <taxon>Bacillati</taxon>
        <taxon>Bacillota</taxon>
        <taxon>Bacilli</taxon>
        <taxon>Bacillales</taxon>
        <taxon>Paenibacillaceae</taxon>
        <taxon>Paenibacillus</taxon>
    </lineage>
</organism>
<protein>
    <submittedName>
        <fullName evidence="2">WYL domain-containing protein</fullName>
    </submittedName>
</protein>
<dbReference type="Pfam" id="PF13280">
    <property type="entry name" value="WYL"/>
    <property type="match status" value="1"/>
</dbReference>
<dbReference type="InterPro" id="IPR026881">
    <property type="entry name" value="WYL_dom"/>
</dbReference>
<comment type="caution">
    <text evidence="2">The sequence shown here is derived from an EMBL/GenBank/DDBJ whole genome shotgun (WGS) entry which is preliminary data.</text>
</comment>
<reference evidence="2 3" key="1">
    <citation type="submission" date="2021-07" db="EMBL/GenBank/DDBJ databases">
        <title>Paenibacillus radiodurans sp. nov., isolated from the southeastern edge of Tengger Desert.</title>
        <authorList>
            <person name="Zhang G."/>
        </authorList>
    </citation>
    <scope>NUCLEOTIDE SEQUENCE [LARGE SCALE GENOMIC DNA]</scope>
    <source>
        <strain evidence="2 3">CCM 7311</strain>
    </source>
</reference>
<proteinExistence type="predicted"/>
<feature type="domain" description="WYL" evidence="1">
    <location>
        <begin position="84"/>
        <end position="152"/>
    </location>
</feature>
<dbReference type="EMBL" id="JAHZIK010000190">
    <property type="protein sequence ID" value="MBW7454359.1"/>
    <property type="molecule type" value="Genomic_DNA"/>
</dbReference>
<gene>
    <name evidence="2" type="ORF">K0U00_09985</name>
</gene>
<name>A0ABS7C0E2_9BACL</name>
<dbReference type="RefSeq" id="WP_210046284.1">
    <property type="nucleotide sequence ID" value="NZ_JBHLVU010000012.1"/>
</dbReference>
<evidence type="ECO:0000313" key="3">
    <source>
        <dbReference type="Proteomes" id="UP001519887"/>
    </source>
</evidence>
<accession>A0ABS7C0E2</accession>
<keyword evidence="3" id="KW-1185">Reference proteome</keyword>
<evidence type="ECO:0000313" key="2">
    <source>
        <dbReference type="EMBL" id="MBW7454359.1"/>
    </source>
</evidence>
<dbReference type="Proteomes" id="UP001519887">
    <property type="component" value="Unassembled WGS sequence"/>
</dbReference>
<sequence length="272" mass="32434">MNLFEKIFNYQIISRLEDSGTFMATSHERSWLKSMLLHPSARDAFREETFTKLQAILEPDEAMDLQEHFLEKAQSLQRQVIHPLLRPLRRYILQKKGIRIVYSLKGGRVCPEQTGFPYKLEYSMVKREWYLLWYHFRHRTFMSTRLEKITAATGYELMPGHKEHALKQVDRMLALPKETAVVEVVPTYNRELSRILYAFSCFEKDVTYDADNQLYRICLSFAQDEREYMLSKLRFLGKRVRIVEGEHMKRRMLETSRKALERYGAMSENDAR</sequence>